<dbReference type="SUPFAM" id="SSF52540">
    <property type="entry name" value="P-loop containing nucleoside triphosphate hydrolases"/>
    <property type="match status" value="1"/>
</dbReference>
<proteinExistence type="predicted"/>
<dbReference type="SUPFAM" id="SSF46894">
    <property type="entry name" value="C-terminal effector domain of the bipartite response regulators"/>
    <property type="match status" value="1"/>
</dbReference>
<dbReference type="InterPro" id="IPR036388">
    <property type="entry name" value="WH-like_DNA-bd_sf"/>
</dbReference>
<protein>
    <submittedName>
        <fullName evidence="5">ATPase/DNA-binding CsgD family transcriptional regulator</fullName>
    </submittedName>
</protein>
<feature type="domain" description="HTH luxR-type" evidence="4">
    <location>
        <begin position="1472"/>
        <end position="1537"/>
    </location>
</feature>
<dbReference type="EMBL" id="JAFBDR010000035">
    <property type="protein sequence ID" value="MBM7573518.1"/>
    <property type="molecule type" value="Genomic_DNA"/>
</dbReference>
<dbReference type="Proteomes" id="UP001296943">
    <property type="component" value="Unassembled WGS sequence"/>
</dbReference>
<dbReference type="Pfam" id="PF00069">
    <property type="entry name" value="Pkinase"/>
    <property type="match status" value="1"/>
</dbReference>
<feature type="domain" description="Protein kinase" evidence="3">
    <location>
        <begin position="1"/>
        <end position="246"/>
    </location>
</feature>
<evidence type="ECO:0000259" key="3">
    <source>
        <dbReference type="PROSITE" id="PS50011"/>
    </source>
</evidence>
<dbReference type="InterPro" id="IPR041664">
    <property type="entry name" value="AAA_16"/>
</dbReference>
<dbReference type="PROSITE" id="PS50011">
    <property type="entry name" value="PROTEIN_KINASE_DOM"/>
    <property type="match status" value="1"/>
</dbReference>
<dbReference type="Gene3D" id="1.10.510.10">
    <property type="entry name" value="Transferase(Phosphotransferase) domain 1"/>
    <property type="match status" value="1"/>
</dbReference>
<dbReference type="InterPro" id="IPR003018">
    <property type="entry name" value="GAF"/>
</dbReference>
<dbReference type="PRINTS" id="PR00038">
    <property type="entry name" value="HTHLUXR"/>
</dbReference>
<dbReference type="Gene3D" id="1.10.10.10">
    <property type="entry name" value="Winged helix-like DNA-binding domain superfamily/Winged helix DNA-binding domain"/>
    <property type="match status" value="1"/>
</dbReference>
<dbReference type="Pfam" id="PF01590">
    <property type="entry name" value="GAF"/>
    <property type="match status" value="1"/>
</dbReference>
<dbReference type="SUPFAM" id="SSF48452">
    <property type="entry name" value="TPR-like"/>
    <property type="match status" value="1"/>
</dbReference>
<reference evidence="5 6" key="1">
    <citation type="submission" date="2021-01" db="EMBL/GenBank/DDBJ databases">
        <title>Genomic Encyclopedia of Type Strains, Phase IV (KMG-IV): sequencing the most valuable type-strain genomes for metagenomic binning, comparative biology and taxonomic classification.</title>
        <authorList>
            <person name="Goeker M."/>
        </authorList>
    </citation>
    <scope>NUCLEOTIDE SEQUENCE [LARGE SCALE GENOMIC DNA]</scope>
    <source>
        <strain evidence="5 6">DSM 23711</strain>
    </source>
</reference>
<dbReference type="InterPro" id="IPR011009">
    <property type="entry name" value="Kinase-like_dom_sf"/>
</dbReference>
<evidence type="ECO:0000259" key="4">
    <source>
        <dbReference type="PROSITE" id="PS50043"/>
    </source>
</evidence>
<evidence type="ECO:0000313" key="6">
    <source>
        <dbReference type="Proteomes" id="UP001296943"/>
    </source>
</evidence>
<keyword evidence="1" id="KW-0805">Transcription regulation</keyword>
<gene>
    <name evidence="5" type="ORF">JOC48_004082</name>
</gene>
<dbReference type="SUPFAM" id="SSF56112">
    <property type="entry name" value="Protein kinase-like (PK-like)"/>
    <property type="match status" value="1"/>
</dbReference>
<dbReference type="InterPro" id="IPR027417">
    <property type="entry name" value="P-loop_NTPase"/>
</dbReference>
<dbReference type="PANTHER" id="PTHR43642">
    <property type="entry name" value="HYBRID SIGNAL TRANSDUCTION HISTIDINE KINASE G"/>
    <property type="match status" value="1"/>
</dbReference>
<organism evidence="5 6">
    <name type="scientific">Aquibacillus albus</name>
    <dbReference type="NCBI Taxonomy" id="1168171"/>
    <lineage>
        <taxon>Bacteria</taxon>
        <taxon>Bacillati</taxon>
        <taxon>Bacillota</taxon>
        <taxon>Bacilli</taxon>
        <taxon>Bacillales</taxon>
        <taxon>Bacillaceae</taxon>
        <taxon>Aquibacillus</taxon>
    </lineage>
</organism>
<dbReference type="InterPro" id="IPR029016">
    <property type="entry name" value="GAF-like_dom_sf"/>
</dbReference>
<dbReference type="CDD" id="cd06170">
    <property type="entry name" value="LuxR_C_like"/>
    <property type="match status" value="1"/>
</dbReference>
<dbReference type="Gene3D" id="3.40.50.300">
    <property type="entry name" value="P-loop containing nucleotide triphosphate hydrolases"/>
    <property type="match status" value="1"/>
</dbReference>
<dbReference type="SMART" id="SM00421">
    <property type="entry name" value="HTH_LUXR"/>
    <property type="match status" value="1"/>
</dbReference>
<comment type="caution">
    <text evidence="5">The sequence shown here is derived from an EMBL/GenBank/DDBJ whole genome shotgun (WGS) entry which is preliminary data.</text>
</comment>
<dbReference type="PROSITE" id="PS50043">
    <property type="entry name" value="HTH_LUXR_2"/>
    <property type="match status" value="1"/>
</dbReference>
<dbReference type="InterPro" id="IPR000792">
    <property type="entry name" value="Tscrpt_reg_LuxR_C"/>
</dbReference>
<sequence>MGQNEYQEVEPTWRISDFEYLKALHTSTGKNVLLRRAPGNSEYKSLQLKKELQQHLRFRLPNVWSPLSVHGDSMVFNDTDGRSLRQILKNKELSTTDILGIAIQLVDTFYEFHQQNKRHLTIILDQLILANDKTVKILPVPYFDERNKEKYQAPEALVHKGKDYDLRSDLYKFGLLLYELFTNGKTPFPGNEEKDWRHNHIAVEPVPLTRMNRTIPKMVSKIILTLLNKDPDKRYQCTQHLAKDLLICWKELSENGNIQPFRLSLGSFDGDFSIPTAFYGRETEMKALYDVFQRAAFGSAELVFVSGPAGIGKTTLVKNQFRSMVQHRAYIGCGKFDQMQQKIPYYSLVEAFRDIVTQILMQSDEQVEEWKNNIQDAVGNNGRILTDVIPELAALIGEQPPVEVVSDAESANRFIQVFNQFVQVFANVNHPLVLFLDDIHWADYASLKLVYSLLTNPNSHRFMVIGSCRKNEFAAFDLVYHRLKQMDQFGVKTTEIDTSHLSITEVEQFIADTLESSLPESKGLAQLIYRKTAGNPLYMKQLLQLIQSEQWIHFDSVSQKWNWDEIAIQGVKDHDQIIEYMMEKIDQSPPKLIEVLKVAACLGYAFYENDLNRFSTLPAKDVQEGLVLAQQEGLILSPDLARGKKRYQFFHNQIQQMAYAFVRDSEKQAIHLKIGRFLGTVLSTDKSTDNILFKAVNHYNKGMHLITEAEEQEKLLTLNYRAAQKAKSAAAYHNAKYYYRHAIQFIDQEKWTNAYDFCYQLFLEVSNVEYLCGNFEVADAINADLLQMAKGWRESALVYRQKITQLISQEKYKEAIEMGIFSVAQVGVKLPLAPDNTELKEAIRRTRQLFPNGFEALRNLPDATNEDMKQAMNIMVQLMLPAFFQNRSVFVLIVNKLMELIMQHGKIEDAPTIYARYGLFLCAGLEEFDKSYEIGKIAVELADQQAIPSVQCKVYIIFGGVICSWYKDVQQGEEYVKKAIDLGLSVGDLITTNMAVGKHINMVYPWQSLDAIIETNKNYLDILDQTNDHFLQNSVYANIQFARCLQGLTNDRLTLNDSSFDEDSFIDTVRKKDRGKGLIFQYLTYKLQIHYINGEYQSAVNYALKAEDYLDHNSYLSHYGEYLFYKALSILKAWQSFEGDEQKHLLREMAKILRKFSIWRQHNPVAFEHREWLLRAEYATMQDFPEKAELLYEQAIKSAKKSHYDQNLAITYELAAQFYLEQGKSSMIQNYLEEAVLAYTKWGARPKAKAIRETYSEYFPTEKQEALLEHTDDDAFAQAELEAYPINNLANIMKASESLSSDMDFNHSLKELMFSIKRESLAEKAVLFTKEDNAIIVTSIVKGTTEFSLLAERLEESAEVPQQIVRFVDRTKKMILIDDMLHHQTYQQDSYMRKQMPRSVLCLPILFQGQFKGILYLENRWIANLFSEEQANVIKYLGTQAMFVTKLMETFDVKEANQTNVTTIEEEEPNPDMMILDELTERELEIINLMAAGLSNQEIARTLGLKVGTVKVHNHNIFSKLDVNRRTKAVFKAKELKLIDNV</sequence>
<dbReference type="SMART" id="SM00065">
    <property type="entry name" value="GAF"/>
    <property type="match status" value="1"/>
</dbReference>
<accession>A0ABS2N649</accession>
<dbReference type="InterPro" id="IPR053159">
    <property type="entry name" value="Hybrid_Histidine_Kinase"/>
</dbReference>
<evidence type="ECO:0000256" key="1">
    <source>
        <dbReference type="ARBA" id="ARBA00023015"/>
    </source>
</evidence>
<dbReference type="PANTHER" id="PTHR43642:SF1">
    <property type="entry name" value="HYBRID SIGNAL TRANSDUCTION HISTIDINE KINASE G"/>
    <property type="match status" value="1"/>
</dbReference>
<dbReference type="Pfam" id="PF13191">
    <property type="entry name" value="AAA_16"/>
    <property type="match status" value="1"/>
</dbReference>
<dbReference type="InterPro" id="IPR000719">
    <property type="entry name" value="Prot_kinase_dom"/>
</dbReference>
<dbReference type="Gene3D" id="3.30.450.40">
    <property type="match status" value="1"/>
</dbReference>
<dbReference type="Pfam" id="PF00196">
    <property type="entry name" value="GerE"/>
    <property type="match status" value="1"/>
</dbReference>
<dbReference type="PROSITE" id="PS00622">
    <property type="entry name" value="HTH_LUXR_1"/>
    <property type="match status" value="1"/>
</dbReference>
<evidence type="ECO:0000313" key="5">
    <source>
        <dbReference type="EMBL" id="MBM7573518.1"/>
    </source>
</evidence>
<dbReference type="InterPro" id="IPR011990">
    <property type="entry name" value="TPR-like_helical_dom_sf"/>
</dbReference>
<keyword evidence="2" id="KW-0804">Transcription</keyword>
<keyword evidence="6" id="KW-1185">Reference proteome</keyword>
<name>A0ABS2N649_9BACI</name>
<dbReference type="SMART" id="SM00220">
    <property type="entry name" value="S_TKc"/>
    <property type="match status" value="1"/>
</dbReference>
<dbReference type="SUPFAM" id="SSF55781">
    <property type="entry name" value="GAF domain-like"/>
    <property type="match status" value="1"/>
</dbReference>
<evidence type="ECO:0000256" key="2">
    <source>
        <dbReference type="ARBA" id="ARBA00023163"/>
    </source>
</evidence>
<dbReference type="RefSeq" id="WP_204502155.1">
    <property type="nucleotide sequence ID" value="NZ_JAFBDR010000035.1"/>
</dbReference>
<dbReference type="InterPro" id="IPR016032">
    <property type="entry name" value="Sig_transdc_resp-reg_C-effctor"/>
</dbReference>